<name>B1HVI1_LYSSC</name>
<dbReference type="InterPro" id="IPR017263">
    <property type="entry name" value="UCP037692"/>
</dbReference>
<dbReference type="EnsemblBacteria" id="ACA38000">
    <property type="protein sequence ID" value="ACA38000"/>
    <property type="gene ID" value="Bsph_0373"/>
</dbReference>
<dbReference type="KEGG" id="lsp:Bsph_0373"/>
<dbReference type="Proteomes" id="UP000002164">
    <property type="component" value="Chromosome"/>
</dbReference>
<sequence>MMIQHFSFKPLFENTQLPGWTIAFFYQRERYSAEYLKDGTIQWTGPTPPNEEDVKKMIHELMLFHVYD</sequence>
<evidence type="ECO:0000313" key="2">
    <source>
        <dbReference type="Proteomes" id="UP000002164"/>
    </source>
</evidence>
<dbReference type="AlphaFoldDB" id="B1HVI1"/>
<dbReference type="Pfam" id="PF17277">
    <property type="entry name" value="DUF5342"/>
    <property type="match status" value="1"/>
</dbReference>
<organism evidence="1 2">
    <name type="scientific">Lysinibacillus sphaericus (strain C3-41)</name>
    <dbReference type="NCBI Taxonomy" id="444177"/>
    <lineage>
        <taxon>Bacteria</taxon>
        <taxon>Bacillati</taxon>
        <taxon>Bacillota</taxon>
        <taxon>Bacilli</taxon>
        <taxon>Bacillales</taxon>
        <taxon>Bacillaceae</taxon>
        <taxon>Lysinibacillus</taxon>
    </lineage>
</organism>
<dbReference type="PIRSF" id="PIRSF037692">
    <property type="entry name" value="UCP037692"/>
    <property type="match status" value="1"/>
</dbReference>
<dbReference type="HOGENOM" id="CLU_182034_0_0_9"/>
<accession>B1HVI1</accession>
<dbReference type="EMBL" id="CP000817">
    <property type="protein sequence ID" value="ACA38000.1"/>
    <property type="molecule type" value="Genomic_DNA"/>
</dbReference>
<reference evidence="1 2" key="1">
    <citation type="journal article" date="2008" name="J. Bacteriol.">
        <title>Complete genome sequence of the mosquitocidal bacterium Bacillus sphaericus C3-41 and comparison with those of closely related Bacillus species.</title>
        <authorList>
            <person name="Hu X."/>
            <person name="Fan W."/>
            <person name="Han B."/>
            <person name="Liu H."/>
            <person name="Zheng D."/>
            <person name="Li Q."/>
            <person name="Dong W."/>
            <person name="Yan J."/>
            <person name="Gao M."/>
            <person name="Berry C."/>
            <person name="Yuan Z."/>
        </authorList>
    </citation>
    <scope>NUCLEOTIDE SEQUENCE [LARGE SCALE GENOMIC DNA]</scope>
    <source>
        <strain evidence="1 2">C3-41</strain>
    </source>
</reference>
<gene>
    <name evidence="1" type="ordered locus">Bsph_0373</name>
</gene>
<protein>
    <submittedName>
        <fullName evidence="1">YheE</fullName>
    </submittedName>
</protein>
<proteinExistence type="predicted"/>
<evidence type="ECO:0000313" key="1">
    <source>
        <dbReference type="EMBL" id="ACA38000.1"/>
    </source>
</evidence>